<proteinExistence type="predicted"/>
<evidence type="ECO:0000256" key="1">
    <source>
        <dbReference type="ARBA" id="ARBA00022729"/>
    </source>
</evidence>
<dbReference type="PANTHER" id="PTHR38045">
    <property type="entry name" value="CHROMOSOME 1, WHOLE GENOME SHOTGUN SEQUENCE"/>
    <property type="match status" value="1"/>
</dbReference>
<dbReference type="PANTHER" id="PTHR38045:SF1">
    <property type="entry name" value="HEPARINASE II_III-LIKE PROTEIN"/>
    <property type="match status" value="1"/>
</dbReference>
<dbReference type="AlphaFoldDB" id="A0A4P6YB40"/>
<dbReference type="InterPro" id="IPR026444">
    <property type="entry name" value="Secre_tail"/>
</dbReference>
<gene>
    <name evidence="4" type="ORF">E1750_03300</name>
</gene>
<dbReference type="OrthoDB" id="175534at2"/>
<keyword evidence="5" id="KW-1185">Reference proteome</keyword>
<dbReference type="RefSeq" id="WP_133275398.1">
    <property type="nucleotide sequence ID" value="NZ_CP037933.1"/>
</dbReference>
<dbReference type="Gene3D" id="2.70.98.70">
    <property type="match status" value="1"/>
</dbReference>
<sequence>MKNTSWSFRFLSIVFWMTSLLHAQSNTITLRALPGGTEGSTVFTDTATLTISAAGTVSYSASTSADDWSITAGTVTQSGALNKIFSVVLNGFSSVERTEGKDYGKKVADGGIDRATDGAMGIRGGADDGINVNEGINFGLNLSSFTASAALQISKVYVSFAGNANESGVIVSRTNPSKRIVFGNSMAPGVTQSVTDNETAIDISTFNILINGGTTNTDMVTVFNNSPFANSFRITKIELKVLTNNFNLTTITNTSHPRLFLKAGEEALIQTLINSSKEHLKSHEYIIATANSFLQAAPIVKPTGTRILAESQDAIEQIFYLSYAYRMTGQSQYLTKAETVMNNVCDWDNWITYSLDTSEMTYAVAIGYDWLFNGLSAATKQKAREKILNYGFLTQKNKSFWNSTSNWNQVCIGSLASAALAIYGDGTTQMNTEAAFVLNNVLVKNPLALNTYGSGSYAEGPMYWSYGTSYQVLLLAALEGVYGKNHEGINRLTQTPGFLESAKFMQYVTGPTSLYFNYSDSTAKRSPLPVAFWMAEKANNPSLLTEEKKLMENGSYSKDFDNRRFLPFSLIYGRNINLDNVVQPEAKLWNGYGTQPVLMVRTAWQGATGKYFGLKGGTPTYSHAHMDGGFFVYDSQGLRWAMDFGKYDYDAQGDVNDNDFSQTSQRWDIFRVSNLNQNTISIKKASEISWQHHKVNGAATIDEIYDTDAKRGGMVNMKSLLGLNNELLAATRSAYLVDGDYLEVKDYLSNGAEPINLYWNMVTKAIVETISPSKIRLTQGGKTVIMEIVCSNPSVNFTLVTNRSTDPVFYNPTATADSKNPGTVMIGFEADIPANNEVTFTVTIKDDAASPPSSVEPINNIVLDLPNPTTGLEGNSLFSDTSELHIDANGSASVGGDAINYAWRVNGGTNVDNADNTKFFFRWKGMGTTDVNQGANYGALLTQAGMDRASTGELGVRGGAGAGIDPNEGFNLGFDLSYLPNTVQLQLVKVGVTEITGSELGVIVNRNDTSKRITFGGSSSTATVKFPSGKGDVNVENLGIVLTGGEINYDLASVFNASLASSFRMNKFVFKVLKNAGLSSASFEINAQNQLIIYPNPFKDSIRFVNSKRSNTTSLKIYTINGAEVFSKSYDTIAENQEIIVDLKSLPMGIYLVKIVNDQVITTKKIIKNN</sequence>
<dbReference type="Proteomes" id="UP000291124">
    <property type="component" value="Chromosome"/>
</dbReference>
<protein>
    <submittedName>
        <fullName evidence="4">T9SS type A sorting domain-containing protein</fullName>
    </submittedName>
</protein>
<feature type="chain" id="PRO_5020754614" evidence="2">
    <location>
        <begin position="24"/>
        <end position="1170"/>
    </location>
</feature>
<reference evidence="5" key="1">
    <citation type="submission" date="2019-03" db="EMBL/GenBank/DDBJ databases">
        <title>Flavobacterium sp.</title>
        <authorList>
            <person name="Kim H."/>
        </authorList>
    </citation>
    <scope>NUCLEOTIDE SEQUENCE [LARGE SCALE GENOMIC DNA]</scope>
    <source>
        <strain evidence="5">GS13</strain>
    </source>
</reference>
<dbReference type="EMBL" id="CP037933">
    <property type="protein sequence ID" value="QBN17867.1"/>
    <property type="molecule type" value="Genomic_DNA"/>
</dbReference>
<evidence type="ECO:0000313" key="5">
    <source>
        <dbReference type="Proteomes" id="UP000291124"/>
    </source>
</evidence>
<dbReference type="InterPro" id="IPR008929">
    <property type="entry name" value="Chondroitin_lyas"/>
</dbReference>
<evidence type="ECO:0000313" key="4">
    <source>
        <dbReference type="EMBL" id="QBN17867.1"/>
    </source>
</evidence>
<organism evidence="4 5">
    <name type="scientific">Flavobacterium nackdongense</name>
    <dbReference type="NCBI Taxonomy" id="2547394"/>
    <lineage>
        <taxon>Bacteria</taxon>
        <taxon>Pseudomonadati</taxon>
        <taxon>Bacteroidota</taxon>
        <taxon>Flavobacteriia</taxon>
        <taxon>Flavobacteriales</taxon>
        <taxon>Flavobacteriaceae</taxon>
        <taxon>Flavobacterium</taxon>
    </lineage>
</organism>
<dbReference type="SUPFAM" id="SSF48230">
    <property type="entry name" value="Chondroitin AC/alginate lyase"/>
    <property type="match status" value="1"/>
</dbReference>
<dbReference type="Gene3D" id="1.50.10.100">
    <property type="entry name" value="Chondroitin AC/alginate lyase"/>
    <property type="match status" value="1"/>
</dbReference>
<feature type="domain" description="Secretion system C-terminal sorting" evidence="3">
    <location>
        <begin position="1093"/>
        <end position="1167"/>
    </location>
</feature>
<evidence type="ECO:0000259" key="3">
    <source>
        <dbReference type="Pfam" id="PF18962"/>
    </source>
</evidence>
<name>A0A4P6YB40_9FLAO</name>
<feature type="signal peptide" evidence="2">
    <location>
        <begin position="1"/>
        <end position="23"/>
    </location>
</feature>
<dbReference type="KEGG" id="fnk:E1750_03300"/>
<evidence type="ECO:0000256" key="2">
    <source>
        <dbReference type="SAM" id="SignalP"/>
    </source>
</evidence>
<dbReference type="Pfam" id="PF18962">
    <property type="entry name" value="Por_Secre_tail"/>
    <property type="match status" value="1"/>
</dbReference>
<keyword evidence="1 2" id="KW-0732">Signal</keyword>
<accession>A0A4P6YB40</accession>
<dbReference type="NCBIfam" id="TIGR04183">
    <property type="entry name" value="Por_Secre_tail"/>
    <property type="match status" value="1"/>
</dbReference>